<name>A0AAD9L1A5_RIDPI</name>
<evidence type="ECO:0000256" key="3">
    <source>
        <dbReference type="ARBA" id="ARBA00012689"/>
    </source>
</evidence>
<protein>
    <recommendedName>
        <fullName evidence="3">peptidylglycine monooxygenase</fullName>
        <ecNumber evidence="3">1.14.17.3</ecNumber>
    </recommendedName>
</protein>
<evidence type="ECO:0000313" key="20">
    <source>
        <dbReference type="Proteomes" id="UP001209878"/>
    </source>
</evidence>
<evidence type="ECO:0000256" key="14">
    <source>
        <dbReference type="PIRSR" id="PIRSR600720-3"/>
    </source>
</evidence>
<evidence type="ECO:0000313" key="19">
    <source>
        <dbReference type="EMBL" id="KAK2181229.1"/>
    </source>
</evidence>
<accession>A0AAD9L1A5</accession>
<dbReference type="EC" id="1.14.17.3" evidence="3"/>
<feature type="binding site" evidence="13">
    <location>
        <position position="72"/>
    </location>
    <ligand>
        <name>Cu(2+)</name>
        <dbReference type="ChEBI" id="CHEBI:29036"/>
        <label>1</label>
        <note>catalytic</note>
    </ligand>
</feature>
<dbReference type="Gene3D" id="2.60.120.230">
    <property type="match status" value="1"/>
</dbReference>
<gene>
    <name evidence="19" type="ORF">NP493_405g02000</name>
</gene>
<dbReference type="SUPFAM" id="SSF49742">
    <property type="entry name" value="PHM/PNGase F"/>
    <property type="match status" value="2"/>
</dbReference>
<feature type="chain" id="PRO_5042033469" description="peptidylglycine monooxygenase" evidence="16">
    <location>
        <begin position="21"/>
        <end position="401"/>
    </location>
</feature>
<feature type="disulfide bond" evidence="14">
    <location>
        <begin position="47"/>
        <end position="91"/>
    </location>
</feature>
<dbReference type="GO" id="GO:0004504">
    <property type="term" value="F:peptidylglycine monooxygenase activity"/>
    <property type="evidence" value="ECO:0007669"/>
    <property type="project" value="UniProtKB-EC"/>
</dbReference>
<feature type="disulfide bond" evidence="14">
    <location>
        <begin position="271"/>
        <end position="292"/>
    </location>
</feature>
<dbReference type="Pfam" id="PF01082">
    <property type="entry name" value="Cu2_monooxygen"/>
    <property type="match status" value="1"/>
</dbReference>
<comment type="similarity">
    <text evidence="2">Belongs to the copper type II ascorbate-dependent monooxygenase family.</text>
</comment>
<keyword evidence="11" id="KW-0325">Glycoprotein</keyword>
<feature type="domain" description="Copper type II ascorbate-dependent monooxygenase N-terminal" evidence="17">
    <location>
        <begin position="31"/>
        <end position="152"/>
    </location>
</feature>
<keyword evidence="9" id="KW-0503">Monooxygenase</keyword>
<feature type="domain" description="Copper type II ascorbate-dependent monooxygenase C-terminal" evidence="18">
    <location>
        <begin position="179"/>
        <end position="322"/>
    </location>
</feature>
<keyword evidence="7" id="KW-0560">Oxidoreductase</keyword>
<evidence type="ECO:0000256" key="6">
    <source>
        <dbReference type="ARBA" id="ARBA00022729"/>
    </source>
</evidence>
<evidence type="ECO:0000256" key="4">
    <source>
        <dbReference type="ARBA" id="ARBA00022525"/>
    </source>
</evidence>
<dbReference type="InterPro" id="IPR024548">
    <property type="entry name" value="Cu2_monoox_C"/>
</dbReference>
<feature type="disulfide bond" evidence="14">
    <location>
        <begin position="79"/>
        <end position="107"/>
    </location>
</feature>
<keyword evidence="20" id="KW-1185">Reference proteome</keyword>
<comment type="subcellular location">
    <subcellularLocation>
        <location evidence="1">Secreted</location>
    </subcellularLocation>
</comment>
<feature type="binding site" evidence="13">
    <location>
        <position position="73"/>
    </location>
    <ligand>
        <name>Cu(2+)</name>
        <dbReference type="ChEBI" id="CHEBI:29036"/>
        <label>1</label>
        <note>catalytic</note>
    </ligand>
</feature>
<evidence type="ECO:0000256" key="2">
    <source>
        <dbReference type="ARBA" id="ARBA00010676"/>
    </source>
</evidence>
<keyword evidence="10 14" id="KW-1015">Disulfide bond</keyword>
<evidence type="ECO:0000256" key="15">
    <source>
        <dbReference type="SAM" id="MobiDB-lite"/>
    </source>
</evidence>
<feature type="disulfide bond" evidence="14">
    <location>
        <begin position="203"/>
        <end position="311"/>
    </location>
</feature>
<keyword evidence="4" id="KW-0964">Secreted</keyword>
<dbReference type="InterPro" id="IPR000720">
    <property type="entry name" value="PHM/PAL"/>
</dbReference>
<dbReference type="AlphaFoldDB" id="A0AAD9L1A5"/>
<dbReference type="FunFam" id="2.60.120.310:FF:000005">
    <property type="entry name" value="Peptidylglycine alpha-hydroxylating monooxygenase"/>
    <property type="match status" value="1"/>
</dbReference>
<dbReference type="GO" id="GO:0005507">
    <property type="term" value="F:copper ion binding"/>
    <property type="evidence" value="ECO:0007669"/>
    <property type="project" value="InterPro"/>
</dbReference>
<keyword evidence="8 13" id="KW-0186">Copper</keyword>
<evidence type="ECO:0000256" key="1">
    <source>
        <dbReference type="ARBA" id="ARBA00004613"/>
    </source>
</evidence>
<sequence length="401" mass="44583">MAQLLYGVVCTAVLAVLTSAKPTGSEEMAVELRMPEVQPKLHDTYLCVPMQAGKKASYITGFLPHANSSTAHHMLIYGCAVPFKTDQIWNCGEMASKNSDVEQGPVCTEGAKILYAWAMDATSLHLPKDVAFKVGGNSEINWVVLQVHYKDVHLFLPPYNQKDHSGVTMLVTETPKPKRAGVYLLATDGEVAPNAVTYMEAACSYEQPMTIHPFAYRTHAHDHGEVVSGYRVRNGQWTELGRKSPKLPEMFYNVTHAGITILPGDILAARCTMVNHENRTVAIGSTVKDEMCNFYLMYWVDGEDIMDENYCVSPGPPSWYWSDVHAIHAENVPADASVVPGTTEVIKATGAKVVVENDLDQVKDEFIQLLENFRDRVEAGGNPEPEPRDEEPENFNYYHYP</sequence>
<feature type="binding site" evidence="13">
    <location>
        <position position="219"/>
    </location>
    <ligand>
        <name>Cu(2+)</name>
        <dbReference type="ChEBI" id="CHEBI:29036"/>
        <label>1</label>
        <note>catalytic</note>
    </ligand>
</feature>
<feature type="binding site" evidence="13">
    <location>
        <position position="291"/>
    </location>
    <ligand>
        <name>Cu(2+)</name>
        <dbReference type="ChEBI" id="CHEBI:29036"/>
        <label>1</label>
        <note>catalytic</note>
    </ligand>
</feature>
<evidence type="ECO:0000256" key="13">
    <source>
        <dbReference type="PIRSR" id="PIRSR600720-2"/>
    </source>
</evidence>
<dbReference type="PANTHER" id="PTHR10680">
    <property type="entry name" value="PEPTIDYL-GLYCINE ALPHA-AMIDATING MONOOXYGENASE"/>
    <property type="match status" value="1"/>
</dbReference>
<evidence type="ECO:0000256" key="8">
    <source>
        <dbReference type="ARBA" id="ARBA00023008"/>
    </source>
</evidence>
<evidence type="ECO:0000256" key="7">
    <source>
        <dbReference type="ARBA" id="ARBA00023002"/>
    </source>
</evidence>
<evidence type="ECO:0000256" key="11">
    <source>
        <dbReference type="ARBA" id="ARBA00023180"/>
    </source>
</evidence>
<dbReference type="InterPro" id="IPR014784">
    <property type="entry name" value="Cu2_ascorb_mOase-like_C"/>
</dbReference>
<evidence type="ECO:0000256" key="9">
    <source>
        <dbReference type="ARBA" id="ARBA00023033"/>
    </source>
</evidence>
<feature type="binding site" evidence="13">
    <location>
        <position position="148"/>
    </location>
    <ligand>
        <name>Cu(2+)</name>
        <dbReference type="ChEBI" id="CHEBI:29036"/>
        <label>1</label>
        <note>catalytic</note>
    </ligand>
</feature>
<dbReference type="InterPro" id="IPR036939">
    <property type="entry name" value="Cu2_ascorb_mOase_N_sf"/>
</dbReference>
<dbReference type="Proteomes" id="UP001209878">
    <property type="component" value="Unassembled WGS sequence"/>
</dbReference>
<feature type="signal peptide" evidence="16">
    <location>
        <begin position="1"/>
        <end position="20"/>
    </location>
</feature>
<evidence type="ECO:0000259" key="17">
    <source>
        <dbReference type="Pfam" id="PF01082"/>
    </source>
</evidence>
<dbReference type="GO" id="GO:0006518">
    <property type="term" value="P:peptide metabolic process"/>
    <property type="evidence" value="ECO:0007669"/>
    <property type="project" value="InterPro"/>
</dbReference>
<comment type="cofactor">
    <cofactor evidence="13">
        <name>Cu(2+)</name>
        <dbReference type="ChEBI" id="CHEBI:29036"/>
    </cofactor>
    <text evidence="13">Binds 2 Cu(2+) ions per subunit.</text>
</comment>
<reference evidence="19" key="1">
    <citation type="journal article" date="2023" name="Mol. Biol. Evol.">
        <title>Third-Generation Sequencing Reveals the Adaptive Role of the Epigenome in Three Deep-Sea Polychaetes.</title>
        <authorList>
            <person name="Perez M."/>
            <person name="Aroh O."/>
            <person name="Sun Y."/>
            <person name="Lan Y."/>
            <person name="Juniper S.K."/>
            <person name="Young C.R."/>
            <person name="Angers B."/>
            <person name="Qian P.Y."/>
        </authorList>
    </citation>
    <scope>NUCLEOTIDE SEQUENCE</scope>
    <source>
        <strain evidence="19">R07B-5</strain>
    </source>
</reference>
<dbReference type="GO" id="GO:0016020">
    <property type="term" value="C:membrane"/>
    <property type="evidence" value="ECO:0007669"/>
    <property type="project" value="InterPro"/>
</dbReference>
<dbReference type="InterPro" id="IPR000323">
    <property type="entry name" value="Cu2_ascorb_mOase_N"/>
</dbReference>
<dbReference type="Pfam" id="PF03712">
    <property type="entry name" value="Cu2_monoox_C"/>
    <property type="match status" value="1"/>
</dbReference>
<evidence type="ECO:0000256" key="12">
    <source>
        <dbReference type="ARBA" id="ARBA00048431"/>
    </source>
</evidence>
<keyword evidence="6 16" id="KW-0732">Signal</keyword>
<dbReference type="GO" id="GO:0005576">
    <property type="term" value="C:extracellular region"/>
    <property type="evidence" value="ECO:0007669"/>
    <property type="project" value="UniProtKB-SubCell"/>
</dbReference>
<dbReference type="InterPro" id="IPR008977">
    <property type="entry name" value="PHM/PNGase_F_dom_sf"/>
</dbReference>
<feature type="region of interest" description="Disordered" evidence="15">
    <location>
        <begin position="377"/>
        <end position="401"/>
    </location>
</feature>
<evidence type="ECO:0000259" key="18">
    <source>
        <dbReference type="Pfam" id="PF03712"/>
    </source>
</evidence>
<feature type="binding site" evidence="13">
    <location>
        <position position="221"/>
    </location>
    <ligand>
        <name>Cu(2+)</name>
        <dbReference type="ChEBI" id="CHEBI:29036"/>
        <label>1</label>
        <note>catalytic</note>
    </ligand>
</feature>
<proteinExistence type="inferred from homology"/>
<evidence type="ECO:0000256" key="10">
    <source>
        <dbReference type="ARBA" id="ARBA00023157"/>
    </source>
</evidence>
<dbReference type="PRINTS" id="PR00790">
    <property type="entry name" value="PAMONOXGNASE"/>
</dbReference>
<evidence type="ECO:0000256" key="16">
    <source>
        <dbReference type="SAM" id="SignalP"/>
    </source>
</evidence>
<evidence type="ECO:0000256" key="5">
    <source>
        <dbReference type="ARBA" id="ARBA00022723"/>
    </source>
</evidence>
<dbReference type="EMBL" id="JAODUO010000405">
    <property type="protein sequence ID" value="KAK2181229.1"/>
    <property type="molecule type" value="Genomic_DNA"/>
</dbReference>
<dbReference type="PANTHER" id="PTHR10680:SF14">
    <property type="entry name" value="PEPTIDYL-GLYCINE ALPHA-AMIDATING MONOOXYGENASE"/>
    <property type="match status" value="1"/>
</dbReference>
<organism evidence="19 20">
    <name type="scientific">Ridgeia piscesae</name>
    <name type="common">Tubeworm</name>
    <dbReference type="NCBI Taxonomy" id="27915"/>
    <lineage>
        <taxon>Eukaryota</taxon>
        <taxon>Metazoa</taxon>
        <taxon>Spiralia</taxon>
        <taxon>Lophotrochozoa</taxon>
        <taxon>Annelida</taxon>
        <taxon>Polychaeta</taxon>
        <taxon>Sedentaria</taxon>
        <taxon>Canalipalpata</taxon>
        <taxon>Sabellida</taxon>
        <taxon>Siboglinidae</taxon>
        <taxon>Ridgeia</taxon>
    </lineage>
</organism>
<comment type="caution">
    <text evidence="19">The sequence shown here is derived from an EMBL/GenBank/DDBJ whole genome shotgun (WGS) entry which is preliminary data.</text>
</comment>
<keyword evidence="5 13" id="KW-0479">Metal-binding</keyword>
<dbReference type="Gene3D" id="2.60.120.310">
    <property type="entry name" value="Copper type II, ascorbate-dependent monooxygenase, N-terminal domain"/>
    <property type="match status" value="1"/>
</dbReference>
<comment type="catalytic activity">
    <reaction evidence="12">
        <text>a [peptide]-C-terminal glycine + 2 L-ascorbate + O2 = a [peptide]-C-terminal (2S)-2-hydroxyglycine + 2 monodehydro-L-ascorbate radical + H2O</text>
        <dbReference type="Rhea" id="RHEA:21452"/>
        <dbReference type="Rhea" id="RHEA-COMP:13486"/>
        <dbReference type="Rhea" id="RHEA-COMP:15321"/>
        <dbReference type="ChEBI" id="CHEBI:15377"/>
        <dbReference type="ChEBI" id="CHEBI:15379"/>
        <dbReference type="ChEBI" id="CHEBI:38290"/>
        <dbReference type="ChEBI" id="CHEBI:59513"/>
        <dbReference type="ChEBI" id="CHEBI:137000"/>
        <dbReference type="ChEBI" id="CHEBI:142768"/>
        <dbReference type="EC" id="1.14.17.3"/>
    </reaction>
</comment>